<sequence>MNSFHSFGMTEVATSAIVSMRRFKRSAQDWAYKITLSNGEGLIVETSDVSILLERPIQLIPAPIGTSICHFNDEDWNAHRAQVIAWALCADGEVRPVTPAGVNDSECLGPHENLIVELPDGTCHETGFDGRHFASLDELVEDRKAWVERARNAAIQQDATSEAIR</sequence>
<keyword evidence="2" id="KW-1185">Reference proteome</keyword>
<gene>
    <name evidence="1" type="ORF">SAMN06295920_10476</name>
</gene>
<dbReference type="EMBL" id="FUYM01000004">
    <property type="protein sequence ID" value="SKB59046.1"/>
    <property type="molecule type" value="Genomic_DNA"/>
</dbReference>
<evidence type="ECO:0000313" key="2">
    <source>
        <dbReference type="Proteomes" id="UP000189818"/>
    </source>
</evidence>
<dbReference type="OrthoDB" id="7586156at2"/>
<protein>
    <submittedName>
        <fullName evidence="1">Uncharacterized protein</fullName>
    </submittedName>
</protein>
<dbReference type="RefSeq" id="WP_079647996.1">
    <property type="nucleotide sequence ID" value="NZ_FUYM01000004.1"/>
</dbReference>
<dbReference type="Proteomes" id="UP000189818">
    <property type="component" value="Unassembled WGS sequence"/>
</dbReference>
<evidence type="ECO:0000313" key="1">
    <source>
        <dbReference type="EMBL" id="SKB59046.1"/>
    </source>
</evidence>
<reference evidence="2" key="1">
    <citation type="submission" date="2017-02" db="EMBL/GenBank/DDBJ databases">
        <authorList>
            <person name="Varghese N."/>
            <person name="Submissions S."/>
        </authorList>
    </citation>
    <scope>NUCLEOTIDE SEQUENCE [LARGE SCALE GENOMIC DNA]</scope>
    <source>
        <strain evidence="2">UM2</strain>
    </source>
</reference>
<dbReference type="STRING" id="439228.SAMN06295920_10476"/>
<name>A0A1T5CI68_9SPHN</name>
<dbReference type="AlphaFoldDB" id="A0A1T5CI68"/>
<proteinExistence type="predicted"/>
<accession>A0A1T5CI68</accession>
<organism evidence="1 2">
    <name type="scientific">Rhizorhabdus histidinilytica</name>
    <dbReference type="NCBI Taxonomy" id="439228"/>
    <lineage>
        <taxon>Bacteria</taxon>
        <taxon>Pseudomonadati</taxon>
        <taxon>Pseudomonadota</taxon>
        <taxon>Alphaproteobacteria</taxon>
        <taxon>Sphingomonadales</taxon>
        <taxon>Sphingomonadaceae</taxon>
        <taxon>Rhizorhabdus</taxon>
    </lineage>
</organism>